<dbReference type="EMBL" id="MCGO01000030">
    <property type="protein sequence ID" value="ORY41997.1"/>
    <property type="molecule type" value="Genomic_DNA"/>
</dbReference>
<evidence type="ECO:0000256" key="2">
    <source>
        <dbReference type="ARBA" id="ARBA00022448"/>
    </source>
</evidence>
<feature type="transmembrane region" description="Helical" evidence="6">
    <location>
        <begin position="262"/>
        <end position="282"/>
    </location>
</feature>
<accession>A0A1Y2C540</accession>
<dbReference type="GO" id="GO:0016020">
    <property type="term" value="C:membrane"/>
    <property type="evidence" value="ECO:0007669"/>
    <property type="project" value="UniProtKB-SubCell"/>
</dbReference>
<name>A0A1Y2C540_9FUNG</name>
<evidence type="ECO:0000256" key="6">
    <source>
        <dbReference type="SAM" id="Phobius"/>
    </source>
</evidence>
<proteinExistence type="predicted"/>
<dbReference type="InterPro" id="IPR002293">
    <property type="entry name" value="AA/rel_permease1"/>
</dbReference>
<dbReference type="PIRSF" id="PIRSF006060">
    <property type="entry name" value="AA_transporter"/>
    <property type="match status" value="1"/>
</dbReference>
<keyword evidence="2" id="KW-0813">Transport</keyword>
<feature type="transmembrane region" description="Helical" evidence="6">
    <location>
        <begin position="178"/>
        <end position="202"/>
    </location>
</feature>
<feature type="transmembrane region" description="Helical" evidence="6">
    <location>
        <begin position="152"/>
        <end position="171"/>
    </location>
</feature>
<sequence>MDQVIAKDEALLASLGYKQELKRELTTFTNYGVALSTICICSGLTSLFGFGLITGGPVVMTWGWLVVAFFTMMVGLALAEICSAFPTSGGLYYWAARLSKPEHKAFASWMTGWFNLLGQVAVSAGVVFGLALMIGATASIASDLSYTPTPGAIVGIHILIAISIGIANSLGPRFMANLMFVSTIWQVFTPFLIIVVVLSMAPTKQTASFVFTDFENGTGIDSQVWVVLVGLLTAQFTFTGYDASAHMTEETKNAHVAGPVGIVLSIGMSAVTGFLFIIGLLFGMQDYQATITTATGLPLAQILLDATNKNVAIFLMIVNIICCWFACYSCLLANSRVIYAFSRDGALPFSNLWHQIHPKLKIPFNANWFACFLYSILALPYLGNSAAFTAITSIATIGLYISYGIPIACKLMNPHLFQTPGPFHLGRFSNIIGVISVLWILIISVLFVLPTTLPVTAVNMNYACVLVGAVLFGAGLTYAVSAHKWFKGPVTNIDQEVLEATKVEAETWKGA</sequence>
<dbReference type="Gene3D" id="1.20.1740.10">
    <property type="entry name" value="Amino acid/polyamine transporter I"/>
    <property type="match status" value="1"/>
</dbReference>
<comment type="subcellular location">
    <subcellularLocation>
        <location evidence="1">Membrane</location>
        <topology evidence="1">Multi-pass membrane protein</topology>
    </subcellularLocation>
</comment>
<dbReference type="AlphaFoldDB" id="A0A1Y2C540"/>
<dbReference type="OrthoDB" id="10054429at2759"/>
<feature type="transmembrane region" description="Helical" evidence="6">
    <location>
        <begin position="62"/>
        <end position="95"/>
    </location>
</feature>
<feature type="transmembrane region" description="Helical" evidence="6">
    <location>
        <begin position="428"/>
        <end position="448"/>
    </location>
</feature>
<evidence type="ECO:0000256" key="3">
    <source>
        <dbReference type="ARBA" id="ARBA00022692"/>
    </source>
</evidence>
<feature type="transmembrane region" description="Helical" evidence="6">
    <location>
        <begin position="460"/>
        <end position="480"/>
    </location>
</feature>
<keyword evidence="8" id="KW-1185">Reference proteome</keyword>
<evidence type="ECO:0000256" key="4">
    <source>
        <dbReference type="ARBA" id="ARBA00022989"/>
    </source>
</evidence>
<organism evidence="7 8">
    <name type="scientific">Rhizoclosmatium globosum</name>
    <dbReference type="NCBI Taxonomy" id="329046"/>
    <lineage>
        <taxon>Eukaryota</taxon>
        <taxon>Fungi</taxon>
        <taxon>Fungi incertae sedis</taxon>
        <taxon>Chytridiomycota</taxon>
        <taxon>Chytridiomycota incertae sedis</taxon>
        <taxon>Chytridiomycetes</taxon>
        <taxon>Chytridiales</taxon>
        <taxon>Chytriomycetaceae</taxon>
        <taxon>Rhizoclosmatium</taxon>
    </lineage>
</organism>
<keyword evidence="3 6" id="KW-0812">Transmembrane</keyword>
<evidence type="ECO:0000256" key="5">
    <source>
        <dbReference type="ARBA" id="ARBA00023136"/>
    </source>
</evidence>
<keyword evidence="4 6" id="KW-1133">Transmembrane helix</keyword>
<protein>
    <submittedName>
        <fullName evidence="7">APC amino acid permease</fullName>
    </submittedName>
</protein>
<reference evidence="7 8" key="1">
    <citation type="submission" date="2016-07" db="EMBL/GenBank/DDBJ databases">
        <title>Pervasive Adenine N6-methylation of Active Genes in Fungi.</title>
        <authorList>
            <consortium name="DOE Joint Genome Institute"/>
            <person name="Mondo S.J."/>
            <person name="Dannebaum R.O."/>
            <person name="Kuo R.C."/>
            <person name="Labutti K."/>
            <person name="Haridas S."/>
            <person name="Kuo A."/>
            <person name="Salamov A."/>
            <person name="Ahrendt S.R."/>
            <person name="Lipzen A."/>
            <person name="Sullivan W."/>
            <person name="Andreopoulos W.B."/>
            <person name="Clum A."/>
            <person name="Lindquist E."/>
            <person name="Daum C."/>
            <person name="Ramamoorthy G.K."/>
            <person name="Gryganskyi A."/>
            <person name="Culley D."/>
            <person name="Magnuson J.K."/>
            <person name="James T.Y."/>
            <person name="O'Malley M.A."/>
            <person name="Stajich J.E."/>
            <person name="Spatafora J.W."/>
            <person name="Visel A."/>
            <person name="Grigoriev I.V."/>
        </authorList>
    </citation>
    <scope>NUCLEOTIDE SEQUENCE [LARGE SCALE GENOMIC DNA]</scope>
    <source>
        <strain evidence="7 8">JEL800</strain>
    </source>
</reference>
<feature type="transmembrane region" description="Helical" evidence="6">
    <location>
        <begin position="28"/>
        <end position="50"/>
    </location>
</feature>
<feature type="transmembrane region" description="Helical" evidence="6">
    <location>
        <begin position="116"/>
        <end position="140"/>
    </location>
</feature>
<feature type="transmembrane region" description="Helical" evidence="6">
    <location>
        <begin position="388"/>
        <end position="408"/>
    </location>
</feature>
<feature type="transmembrane region" description="Helical" evidence="6">
    <location>
        <begin position="311"/>
        <end position="333"/>
    </location>
</feature>
<dbReference type="PANTHER" id="PTHR45649:SF26">
    <property type="entry name" value="OS04G0435100 PROTEIN"/>
    <property type="match status" value="1"/>
</dbReference>
<evidence type="ECO:0000313" key="8">
    <source>
        <dbReference type="Proteomes" id="UP000193642"/>
    </source>
</evidence>
<dbReference type="STRING" id="329046.A0A1Y2C540"/>
<evidence type="ECO:0000256" key="1">
    <source>
        <dbReference type="ARBA" id="ARBA00004141"/>
    </source>
</evidence>
<dbReference type="PANTHER" id="PTHR45649">
    <property type="entry name" value="AMINO-ACID PERMEASE BAT1"/>
    <property type="match status" value="1"/>
</dbReference>
<keyword evidence="5 6" id="KW-0472">Membrane</keyword>
<dbReference type="Proteomes" id="UP000193642">
    <property type="component" value="Unassembled WGS sequence"/>
</dbReference>
<dbReference type="GO" id="GO:0022857">
    <property type="term" value="F:transmembrane transporter activity"/>
    <property type="evidence" value="ECO:0007669"/>
    <property type="project" value="InterPro"/>
</dbReference>
<feature type="transmembrane region" description="Helical" evidence="6">
    <location>
        <begin position="222"/>
        <end position="241"/>
    </location>
</feature>
<feature type="transmembrane region" description="Helical" evidence="6">
    <location>
        <begin position="364"/>
        <end position="382"/>
    </location>
</feature>
<evidence type="ECO:0000313" key="7">
    <source>
        <dbReference type="EMBL" id="ORY41997.1"/>
    </source>
</evidence>
<dbReference type="Pfam" id="PF13520">
    <property type="entry name" value="AA_permease_2"/>
    <property type="match status" value="1"/>
</dbReference>
<gene>
    <name evidence="7" type="ORF">BCR33DRAFT_718629</name>
</gene>
<comment type="caution">
    <text evidence="7">The sequence shown here is derived from an EMBL/GenBank/DDBJ whole genome shotgun (WGS) entry which is preliminary data.</text>
</comment>